<comment type="caution">
    <text evidence="1">The sequence shown here is derived from an EMBL/GenBank/DDBJ whole genome shotgun (WGS) entry which is preliminary data.</text>
</comment>
<reference evidence="1" key="1">
    <citation type="submission" date="2021-06" db="EMBL/GenBank/DDBJ databases">
        <authorList>
            <person name="Kallberg Y."/>
            <person name="Tangrot J."/>
            <person name="Rosling A."/>
        </authorList>
    </citation>
    <scope>NUCLEOTIDE SEQUENCE</scope>
    <source>
        <strain evidence="1">MA461A</strain>
    </source>
</reference>
<sequence>TPSPGAFQKRDDEPEPEPSRSICTVTSTTTQPTRTCDETSSPNFKYKVTKTCKDGYPTDVIDDDSDTTPSPKPSVIVVS</sequence>
<name>A0ACA9QLQ4_9GLOM</name>
<feature type="non-terminal residue" evidence="1">
    <location>
        <position position="79"/>
    </location>
</feature>
<proteinExistence type="predicted"/>
<feature type="non-terminal residue" evidence="1">
    <location>
        <position position="1"/>
    </location>
</feature>
<keyword evidence="2" id="KW-1185">Reference proteome</keyword>
<organism evidence="1 2">
    <name type="scientific">Racocetra persica</name>
    <dbReference type="NCBI Taxonomy" id="160502"/>
    <lineage>
        <taxon>Eukaryota</taxon>
        <taxon>Fungi</taxon>
        <taxon>Fungi incertae sedis</taxon>
        <taxon>Mucoromycota</taxon>
        <taxon>Glomeromycotina</taxon>
        <taxon>Glomeromycetes</taxon>
        <taxon>Diversisporales</taxon>
        <taxon>Gigasporaceae</taxon>
        <taxon>Racocetra</taxon>
    </lineage>
</organism>
<accession>A0ACA9QLQ4</accession>
<protein>
    <submittedName>
        <fullName evidence="1">33849_t:CDS:1</fullName>
    </submittedName>
</protein>
<evidence type="ECO:0000313" key="1">
    <source>
        <dbReference type="EMBL" id="CAG8756725.1"/>
    </source>
</evidence>
<evidence type="ECO:0000313" key="2">
    <source>
        <dbReference type="Proteomes" id="UP000789920"/>
    </source>
</evidence>
<dbReference type="Proteomes" id="UP000789920">
    <property type="component" value="Unassembled WGS sequence"/>
</dbReference>
<gene>
    <name evidence="1" type="ORF">RPERSI_LOCUS14757</name>
</gene>
<dbReference type="EMBL" id="CAJVQC010034578">
    <property type="protein sequence ID" value="CAG8756725.1"/>
    <property type="molecule type" value="Genomic_DNA"/>
</dbReference>